<organism evidence="12 13">
    <name type="scientific">Candidatus Azambacteria bacterium RBG_16_47_10</name>
    <dbReference type="NCBI Taxonomy" id="1797292"/>
    <lineage>
        <taxon>Bacteria</taxon>
        <taxon>Candidatus Azamiibacteriota</taxon>
    </lineage>
</organism>
<keyword evidence="6" id="KW-0418">Kinase</keyword>
<dbReference type="PROSITE" id="PS50112">
    <property type="entry name" value="PAS"/>
    <property type="match status" value="1"/>
</dbReference>
<comment type="caution">
    <text evidence="12">The sequence shown here is derived from an EMBL/GenBank/DDBJ whole genome shotgun (WGS) entry which is preliminary data.</text>
</comment>
<accession>A0A1F5AY93</accession>
<dbReference type="GO" id="GO:0000155">
    <property type="term" value="F:phosphorelay sensor kinase activity"/>
    <property type="evidence" value="ECO:0007669"/>
    <property type="project" value="InterPro"/>
</dbReference>
<feature type="transmembrane region" description="Helical" evidence="9">
    <location>
        <begin position="23"/>
        <end position="43"/>
    </location>
</feature>
<protein>
    <recommendedName>
        <fullName evidence="2">histidine kinase</fullName>
        <ecNumber evidence="2">2.7.13.3</ecNumber>
    </recommendedName>
</protein>
<dbReference type="AlphaFoldDB" id="A0A1F5AY93"/>
<dbReference type="Gene3D" id="3.30.450.20">
    <property type="entry name" value="PAS domain"/>
    <property type="match status" value="1"/>
</dbReference>
<dbReference type="InterPro" id="IPR003594">
    <property type="entry name" value="HATPase_dom"/>
</dbReference>
<dbReference type="InterPro" id="IPR050736">
    <property type="entry name" value="Sensor_HK_Regulatory"/>
</dbReference>
<feature type="domain" description="PAS" evidence="11">
    <location>
        <begin position="336"/>
        <end position="381"/>
    </location>
</feature>
<dbReference type="InterPro" id="IPR005467">
    <property type="entry name" value="His_kinase_dom"/>
</dbReference>
<dbReference type="Pfam" id="PF13188">
    <property type="entry name" value="PAS_8"/>
    <property type="match status" value="1"/>
</dbReference>
<dbReference type="Gene3D" id="3.30.565.10">
    <property type="entry name" value="Histidine kinase-like ATPase, C-terminal domain"/>
    <property type="match status" value="1"/>
</dbReference>
<name>A0A1F5AY93_9BACT</name>
<feature type="domain" description="Histidine kinase" evidence="10">
    <location>
        <begin position="474"/>
        <end position="693"/>
    </location>
</feature>
<dbReference type="SMART" id="SM00388">
    <property type="entry name" value="HisKA"/>
    <property type="match status" value="1"/>
</dbReference>
<evidence type="ECO:0000313" key="12">
    <source>
        <dbReference type="EMBL" id="OGD23376.1"/>
    </source>
</evidence>
<evidence type="ECO:0000256" key="4">
    <source>
        <dbReference type="ARBA" id="ARBA00022679"/>
    </source>
</evidence>
<dbReference type="CDD" id="cd00130">
    <property type="entry name" value="PAS"/>
    <property type="match status" value="1"/>
</dbReference>
<dbReference type="Pfam" id="PF00512">
    <property type="entry name" value="HisKA"/>
    <property type="match status" value="1"/>
</dbReference>
<dbReference type="FunFam" id="3.30.565.10:FF:000037">
    <property type="entry name" value="Hybrid sensor histidine kinase/response regulator"/>
    <property type="match status" value="1"/>
</dbReference>
<dbReference type="InterPro" id="IPR003661">
    <property type="entry name" value="HisK_dim/P_dom"/>
</dbReference>
<evidence type="ECO:0000256" key="3">
    <source>
        <dbReference type="ARBA" id="ARBA00022553"/>
    </source>
</evidence>
<dbReference type="SUPFAM" id="SSF55785">
    <property type="entry name" value="PYP-like sensor domain (PAS domain)"/>
    <property type="match status" value="1"/>
</dbReference>
<keyword evidence="5" id="KW-0547">Nucleotide-binding</keyword>
<keyword evidence="8" id="KW-0902">Two-component regulatory system</keyword>
<feature type="transmembrane region" description="Helical" evidence="9">
    <location>
        <begin position="301"/>
        <end position="320"/>
    </location>
</feature>
<proteinExistence type="predicted"/>
<evidence type="ECO:0000313" key="13">
    <source>
        <dbReference type="Proteomes" id="UP000176639"/>
    </source>
</evidence>
<reference evidence="12 13" key="1">
    <citation type="journal article" date="2016" name="Nat. Commun.">
        <title>Thousands of microbial genomes shed light on interconnected biogeochemical processes in an aquifer system.</title>
        <authorList>
            <person name="Anantharaman K."/>
            <person name="Brown C.T."/>
            <person name="Hug L.A."/>
            <person name="Sharon I."/>
            <person name="Castelle C.J."/>
            <person name="Probst A.J."/>
            <person name="Thomas B.C."/>
            <person name="Singh A."/>
            <person name="Wilkins M.J."/>
            <person name="Karaoz U."/>
            <person name="Brodie E.L."/>
            <person name="Williams K.H."/>
            <person name="Hubbard S.S."/>
            <person name="Banfield J.F."/>
        </authorList>
    </citation>
    <scope>NUCLEOTIDE SEQUENCE [LARGE SCALE GENOMIC DNA]</scope>
</reference>
<keyword evidence="9" id="KW-1133">Transmembrane helix</keyword>
<keyword evidence="3" id="KW-0597">Phosphoprotein</keyword>
<dbReference type="EC" id="2.7.13.3" evidence="2"/>
<dbReference type="Pfam" id="PF02518">
    <property type="entry name" value="HATPase_c"/>
    <property type="match status" value="1"/>
</dbReference>
<dbReference type="Gene3D" id="1.10.287.130">
    <property type="match status" value="1"/>
</dbReference>
<evidence type="ECO:0000256" key="8">
    <source>
        <dbReference type="ARBA" id="ARBA00023012"/>
    </source>
</evidence>
<dbReference type="InterPro" id="IPR035965">
    <property type="entry name" value="PAS-like_dom_sf"/>
</dbReference>
<keyword evidence="7" id="KW-0067">ATP-binding</keyword>
<evidence type="ECO:0000256" key="2">
    <source>
        <dbReference type="ARBA" id="ARBA00012438"/>
    </source>
</evidence>
<dbReference type="InterPro" id="IPR036097">
    <property type="entry name" value="HisK_dim/P_sf"/>
</dbReference>
<evidence type="ECO:0000256" key="7">
    <source>
        <dbReference type="ARBA" id="ARBA00022840"/>
    </source>
</evidence>
<dbReference type="InterPro" id="IPR000014">
    <property type="entry name" value="PAS"/>
</dbReference>
<dbReference type="PRINTS" id="PR00344">
    <property type="entry name" value="BCTRLSENSOR"/>
</dbReference>
<sequence>MITEQQQKTTHVYRRAFAGFFPMWRTVIIGSVIVIGFNLFWLIPALQDVESRVLSHLLEIAEKIEIEASEFVINHPKNMADEFELFVSQRLHDEVTIDTIDKREFFEFLQNRENVMEVYIIDSVGREKARVSRSKVFSPHELRNLGGNEQFNEAITLGFSARALHTQGKSIPNIVAFERVRIASGETYIFGVDVDISQRLTGFASELKDDEHEFAYIADDTGVIIDHYDHAQVGSSLLQVDFARAIYAGKEEGRKYTYQFGAYTDASGQKLQAVALLFEPINFVVVVEEPYRETWQSWNRFLAFALTGFLLFFLLMLFLVRSMARAIFYSQQATQEKEKTESIIENLETGIIEYSPDFQITLLNPRAEAMLGVRREDVVGKIIQPGALKENPAFMSLVQVLYPILSDSVKKIRVKKGIPDVMEMKIMRPAELDIQVITIPIRDKRHDAVRYLKVLRDISREQAIAKSKSEFISVAAHQLRTPLSAIKWVLRLMLDQDAGPISEEQSELLQKGYDSNERMIELVSDMLDIARIEEGKFGFEFHHAGIIALIEKTIEAFNMKAKEKNITLIFQKPEKDFSLKMDAARIELVLQNLIDNALKYTQNNGTITIAVESMGMYVRVSVRDSGIGVPKDQMGKLFTRFFRGANAVKLQTEGSGLGLFLVRNIIARHGGSVAVDTEEGKGSTFSFTLPLNEDHVPENNGGQEEFIEGLSV</sequence>
<dbReference type="InterPro" id="IPR004358">
    <property type="entry name" value="Sig_transdc_His_kin-like_C"/>
</dbReference>
<dbReference type="SMART" id="SM00387">
    <property type="entry name" value="HATPase_c"/>
    <property type="match status" value="1"/>
</dbReference>
<dbReference type="InterPro" id="IPR036890">
    <property type="entry name" value="HATPase_C_sf"/>
</dbReference>
<evidence type="ECO:0000256" key="1">
    <source>
        <dbReference type="ARBA" id="ARBA00000085"/>
    </source>
</evidence>
<dbReference type="GO" id="GO:0005524">
    <property type="term" value="F:ATP binding"/>
    <property type="evidence" value="ECO:0007669"/>
    <property type="project" value="UniProtKB-KW"/>
</dbReference>
<dbReference type="Proteomes" id="UP000176639">
    <property type="component" value="Unassembled WGS sequence"/>
</dbReference>
<evidence type="ECO:0000256" key="5">
    <source>
        <dbReference type="ARBA" id="ARBA00022741"/>
    </source>
</evidence>
<evidence type="ECO:0000256" key="6">
    <source>
        <dbReference type="ARBA" id="ARBA00022777"/>
    </source>
</evidence>
<evidence type="ECO:0000259" key="11">
    <source>
        <dbReference type="PROSITE" id="PS50112"/>
    </source>
</evidence>
<evidence type="ECO:0000256" key="9">
    <source>
        <dbReference type="SAM" id="Phobius"/>
    </source>
</evidence>
<dbReference type="CDD" id="cd00075">
    <property type="entry name" value="HATPase"/>
    <property type="match status" value="1"/>
</dbReference>
<keyword evidence="4" id="KW-0808">Transferase</keyword>
<gene>
    <name evidence="12" type="ORF">A2Z10_02245</name>
</gene>
<dbReference type="NCBIfam" id="TIGR00229">
    <property type="entry name" value="sensory_box"/>
    <property type="match status" value="1"/>
</dbReference>
<dbReference type="SUPFAM" id="SSF55874">
    <property type="entry name" value="ATPase domain of HSP90 chaperone/DNA topoisomerase II/histidine kinase"/>
    <property type="match status" value="1"/>
</dbReference>
<dbReference type="PANTHER" id="PTHR43711">
    <property type="entry name" value="TWO-COMPONENT HISTIDINE KINASE"/>
    <property type="match status" value="1"/>
</dbReference>
<comment type="catalytic activity">
    <reaction evidence="1">
        <text>ATP + protein L-histidine = ADP + protein N-phospho-L-histidine.</text>
        <dbReference type="EC" id="2.7.13.3"/>
    </reaction>
</comment>
<dbReference type="PANTHER" id="PTHR43711:SF31">
    <property type="entry name" value="HISTIDINE KINASE"/>
    <property type="match status" value="1"/>
</dbReference>
<dbReference type="SMART" id="SM00091">
    <property type="entry name" value="PAS"/>
    <property type="match status" value="1"/>
</dbReference>
<dbReference type="PROSITE" id="PS50109">
    <property type="entry name" value="HIS_KIN"/>
    <property type="match status" value="1"/>
</dbReference>
<dbReference type="SUPFAM" id="SSF47384">
    <property type="entry name" value="Homodimeric domain of signal transducing histidine kinase"/>
    <property type="match status" value="1"/>
</dbReference>
<dbReference type="EMBL" id="MEYI01000043">
    <property type="protein sequence ID" value="OGD23376.1"/>
    <property type="molecule type" value="Genomic_DNA"/>
</dbReference>
<keyword evidence="9" id="KW-0812">Transmembrane</keyword>
<dbReference type="CDD" id="cd00082">
    <property type="entry name" value="HisKA"/>
    <property type="match status" value="1"/>
</dbReference>
<keyword evidence="9" id="KW-0472">Membrane</keyword>
<evidence type="ECO:0000259" key="10">
    <source>
        <dbReference type="PROSITE" id="PS50109"/>
    </source>
</evidence>